<feature type="binding site" evidence="19">
    <location>
        <position position="285"/>
    </location>
    <ligand>
        <name>ATP</name>
        <dbReference type="ChEBI" id="CHEBI:30616"/>
        <label>1</label>
    </ligand>
</feature>
<feature type="binding site" evidence="19">
    <location>
        <position position="755"/>
    </location>
    <ligand>
        <name>ATP</name>
        <dbReference type="ChEBI" id="CHEBI:30616"/>
        <label>2</label>
    </ligand>
</feature>
<dbReference type="InterPro" id="IPR005483">
    <property type="entry name" value="CPSase_dom"/>
</dbReference>
<dbReference type="GO" id="GO:0004087">
    <property type="term" value="F:carbamoyl-phosphate synthase (ammonia) activity"/>
    <property type="evidence" value="ECO:0007669"/>
    <property type="project" value="UniProtKB-EC"/>
</dbReference>
<dbReference type="SUPFAM" id="SSF52335">
    <property type="entry name" value="Methylglyoxal synthase-like"/>
    <property type="match status" value="1"/>
</dbReference>
<feature type="binding site" evidence="19">
    <location>
        <position position="299"/>
    </location>
    <ligand>
        <name>Mg(2+)</name>
        <dbReference type="ChEBI" id="CHEBI:18420"/>
        <label>1</label>
    </ligand>
</feature>
<dbReference type="HAMAP" id="MF_01210_A">
    <property type="entry name" value="CPSase_L_chain_A"/>
    <property type="match status" value="1"/>
</dbReference>
<dbReference type="Pfam" id="PF25596">
    <property type="entry name" value="CPSase_L_D1"/>
    <property type="match status" value="2"/>
</dbReference>
<feature type="binding site" evidence="19">
    <location>
        <position position="176"/>
    </location>
    <ligand>
        <name>ATP</name>
        <dbReference type="ChEBI" id="CHEBI:30616"/>
        <label>1</label>
    </ligand>
</feature>
<dbReference type="GO" id="GO:0005737">
    <property type="term" value="C:cytoplasm"/>
    <property type="evidence" value="ECO:0007669"/>
    <property type="project" value="TreeGrafter"/>
</dbReference>
<dbReference type="EC" id="6.3.5.5" evidence="19"/>
<feature type="binding site" evidence="19">
    <location>
        <position position="299"/>
    </location>
    <ligand>
        <name>ATP</name>
        <dbReference type="ChEBI" id="CHEBI:30616"/>
        <label>1</label>
    </ligand>
</feature>
<feature type="binding site" evidence="19">
    <location>
        <position position="242"/>
    </location>
    <ligand>
        <name>ATP</name>
        <dbReference type="ChEBI" id="CHEBI:30616"/>
        <label>1</label>
    </ligand>
</feature>
<feature type="binding site" evidence="19">
    <location>
        <position position="301"/>
    </location>
    <ligand>
        <name>Mg(2+)</name>
        <dbReference type="ChEBI" id="CHEBI:18420"/>
        <label>2</label>
    </ligand>
</feature>
<dbReference type="FunFam" id="3.30.1490.20:FF:000001">
    <property type="entry name" value="Carbamoyl-phosphate synthase large chain"/>
    <property type="match status" value="1"/>
</dbReference>
<dbReference type="InterPro" id="IPR058047">
    <property type="entry name" value="CPSase_preATP-grasp"/>
</dbReference>
<dbReference type="GO" id="GO:0044205">
    <property type="term" value="P:'de novo' UMP biosynthetic process"/>
    <property type="evidence" value="ECO:0007669"/>
    <property type="project" value="UniProtKB-UniRule"/>
</dbReference>
<dbReference type="RefSeq" id="WP_069025010.1">
    <property type="nucleotide sequence ID" value="NZ_LVJZ01000004.1"/>
</dbReference>
<dbReference type="Pfam" id="PF02142">
    <property type="entry name" value="MGS"/>
    <property type="match status" value="1"/>
</dbReference>
<dbReference type="GO" id="GO:0006541">
    <property type="term" value="P:glutamine metabolic process"/>
    <property type="evidence" value="ECO:0007669"/>
    <property type="project" value="TreeGrafter"/>
</dbReference>
<dbReference type="Pfam" id="PF02787">
    <property type="entry name" value="CPSase_L_D3"/>
    <property type="match status" value="1"/>
</dbReference>
<comment type="function">
    <text evidence="17 19">Large subunit of the glutamine-dependent carbamoyl phosphate synthetase (CPSase). CPSase catalyzes the formation of carbamoyl phosphate from the ammonia moiety of glutamine, carbonate, and phosphate donated by ATP, constituting the first step of 2 biosynthetic pathways, one leading to arginine and/or urea and the other to pyrimidine nucleotides. The large subunit (synthetase) binds the substrates ammonia (free or transferred from glutamine from the small subunit), hydrogencarbonate and ATP and carries out an ATP-coupled ligase reaction, activating hydrogencarbonate by forming carboxy phosphate which reacts with ammonia to form carbamoyl phosphate.</text>
</comment>
<feature type="binding site" evidence="19">
    <location>
        <position position="760"/>
    </location>
    <ligand>
        <name>ATP</name>
        <dbReference type="ChEBI" id="CHEBI:30616"/>
        <label>2</label>
    </ligand>
</feature>
<comment type="subunit">
    <text evidence="18 19">Composed of two chains; the small (or glutamine) chain promotes the hydrolysis of glutamine to ammonia, which is used by the large (or ammonia) chain to synthesize carbamoyl phosphate. Tetramer of heterodimers (alpha,beta)4.</text>
</comment>
<keyword evidence="6 19" id="KW-0436">Ligase</keyword>
<evidence type="ECO:0000256" key="11">
    <source>
        <dbReference type="ARBA" id="ARBA00022840"/>
    </source>
</evidence>
<dbReference type="Proteomes" id="UP000094849">
    <property type="component" value="Unassembled WGS sequence"/>
</dbReference>
<dbReference type="NCBIfam" id="TIGR01369">
    <property type="entry name" value="CPSaseII_lrg"/>
    <property type="match status" value="1"/>
</dbReference>
<dbReference type="UniPathway" id="UPA00068">
    <property type="reaction ID" value="UER00171"/>
</dbReference>
<evidence type="ECO:0000256" key="8">
    <source>
        <dbReference type="ARBA" id="ARBA00022723"/>
    </source>
</evidence>
<proteinExistence type="inferred from homology"/>
<dbReference type="InterPro" id="IPR033937">
    <property type="entry name" value="MGS_CPS_CarB"/>
</dbReference>
<dbReference type="Pfam" id="PF02786">
    <property type="entry name" value="CPSase_L_D2"/>
    <property type="match status" value="2"/>
</dbReference>
<dbReference type="Gene3D" id="1.10.1030.10">
    <property type="entry name" value="Carbamoyl-phosphate synthetase, large subunit oligomerisation domain"/>
    <property type="match status" value="1"/>
</dbReference>
<comment type="caution">
    <text evidence="19">Lacks conserved residue(s) required for the propagation of feature annotation.</text>
</comment>
<comment type="cofactor">
    <cofactor evidence="1">
        <name>Mn(2+)</name>
        <dbReference type="ChEBI" id="CHEBI:29035"/>
    </cofactor>
</comment>
<evidence type="ECO:0000256" key="10">
    <source>
        <dbReference type="ARBA" id="ARBA00022741"/>
    </source>
</evidence>
<accession>A0A1E2UIK4</accession>
<evidence type="ECO:0000256" key="1">
    <source>
        <dbReference type="ARBA" id="ARBA00001936"/>
    </source>
</evidence>
<feature type="binding site" evidence="19">
    <location>
        <position position="299"/>
    </location>
    <ligand>
        <name>Mg(2+)</name>
        <dbReference type="ChEBI" id="CHEBI:18420"/>
        <label>2</label>
    </ligand>
</feature>
<keyword evidence="10 19" id="KW-0547">Nucleotide-binding</keyword>
<dbReference type="EMBL" id="LVJZ01000004">
    <property type="protein sequence ID" value="ODB94371.1"/>
    <property type="molecule type" value="Genomic_DNA"/>
</dbReference>
<dbReference type="GO" id="GO:0004088">
    <property type="term" value="F:carbamoyl-phosphate synthase (glutamine-hydrolyzing) activity"/>
    <property type="evidence" value="ECO:0007669"/>
    <property type="project" value="UniProtKB-UniRule"/>
</dbReference>
<evidence type="ECO:0000256" key="18">
    <source>
        <dbReference type="ARBA" id="ARBA00062056"/>
    </source>
</evidence>
<feature type="binding site" evidence="19">
    <location>
        <position position="753"/>
    </location>
    <ligand>
        <name>ATP</name>
        <dbReference type="ChEBI" id="CHEBI:30616"/>
        <label>2</label>
    </ligand>
</feature>
<dbReference type="FunFam" id="3.30.470.20:FF:000013">
    <property type="entry name" value="Carbamoyl-phosphate synthase large chain"/>
    <property type="match status" value="1"/>
</dbReference>
<feature type="binding site" evidence="19">
    <location>
        <position position="785"/>
    </location>
    <ligand>
        <name>ATP</name>
        <dbReference type="ChEBI" id="CHEBI:30616"/>
        <label>2</label>
    </ligand>
</feature>
<dbReference type="PROSITE" id="PS51257">
    <property type="entry name" value="PROKAR_LIPOPROTEIN"/>
    <property type="match status" value="1"/>
</dbReference>
<dbReference type="NCBIfam" id="NF009455">
    <property type="entry name" value="PRK12815.1"/>
    <property type="match status" value="1"/>
</dbReference>
<dbReference type="InterPro" id="IPR005480">
    <property type="entry name" value="CPSase_lsu_oligo"/>
</dbReference>
<dbReference type="SMART" id="SM01096">
    <property type="entry name" value="CPSase_L_D3"/>
    <property type="match status" value="1"/>
</dbReference>
<feature type="binding site" evidence="19">
    <location>
        <position position="840"/>
    </location>
    <ligand>
        <name>Mn(2+)</name>
        <dbReference type="ChEBI" id="CHEBI:29035"/>
        <label>4</label>
    </ligand>
</feature>
<feature type="binding site" evidence="19">
    <location>
        <position position="169"/>
    </location>
    <ligand>
        <name>ATP</name>
        <dbReference type="ChEBI" id="CHEBI:30616"/>
        <label>1</label>
    </ligand>
</feature>
<evidence type="ECO:0000313" key="22">
    <source>
        <dbReference type="EMBL" id="ODB94371.1"/>
    </source>
</evidence>
<feature type="binding site" evidence="19">
    <location>
        <position position="840"/>
    </location>
    <ligand>
        <name>ATP</name>
        <dbReference type="ChEBI" id="CHEBI:30616"/>
        <label>2</label>
    </ligand>
</feature>
<dbReference type="UniPathway" id="UPA00070">
    <property type="reaction ID" value="UER00115"/>
</dbReference>
<evidence type="ECO:0000256" key="4">
    <source>
        <dbReference type="ARBA" id="ARBA00009799"/>
    </source>
</evidence>
<dbReference type="STRING" id="1818881.A3196_17705"/>
<feature type="region of interest" description="Carboxyphosphate synthetic domain" evidence="19">
    <location>
        <begin position="1"/>
        <end position="403"/>
    </location>
</feature>
<dbReference type="InterPro" id="IPR005479">
    <property type="entry name" value="CPAse_ATP-bd"/>
</dbReference>
<keyword evidence="5 19" id="KW-0055">Arginine biosynthesis</keyword>
<feature type="binding site" evidence="19">
    <location>
        <position position="285"/>
    </location>
    <ligand>
        <name>Mg(2+)</name>
        <dbReference type="ChEBI" id="CHEBI:18420"/>
        <label>1</label>
    </ligand>
</feature>
<dbReference type="CDD" id="cd01424">
    <property type="entry name" value="MGS_CPS_II"/>
    <property type="match status" value="1"/>
</dbReference>
<feature type="binding site" evidence="19">
    <location>
        <position position="787"/>
    </location>
    <ligand>
        <name>ATP</name>
        <dbReference type="ChEBI" id="CHEBI:30616"/>
        <label>2</label>
    </ligand>
</feature>
<dbReference type="FunFam" id="3.30.470.20:FF:000007">
    <property type="entry name" value="Carbamoyl-phosphate synthase large chain"/>
    <property type="match status" value="1"/>
</dbReference>
<evidence type="ECO:0000256" key="19">
    <source>
        <dbReference type="HAMAP-Rule" id="MF_01210"/>
    </source>
</evidence>
<feature type="binding site" evidence="19">
    <location>
        <position position="299"/>
    </location>
    <ligand>
        <name>Mn(2+)</name>
        <dbReference type="ChEBI" id="CHEBI:29035"/>
        <label>1</label>
    </ligand>
</feature>
<dbReference type="Gene3D" id="3.30.470.20">
    <property type="entry name" value="ATP-grasp fold, B domain"/>
    <property type="match status" value="2"/>
</dbReference>
<comment type="cofactor">
    <cofactor evidence="19">
        <name>Mg(2+)</name>
        <dbReference type="ChEBI" id="CHEBI:18420"/>
    </cofactor>
    <cofactor evidence="19">
        <name>Mn(2+)</name>
        <dbReference type="ChEBI" id="CHEBI:29035"/>
    </cofactor>
    <text evidence="19">Binds 4 Mg(2+) or Mn(2+) ions per subunit.</text>
</comment>
<keyword evidence="13 19" id="KW-0665">Pyrimidine biosynthesis</keyword>
<evidence type="ECO:0000259" key="21">
    <source>
        <dbReference type="PROSITE" id="PS51855"/>
    </source>
</evidence>
<dbReference type="InterPro" id="IPR011761">
    <property type="entry name" value="ATP-grasp"/>
</dbReference>
<reference evidence="22 23" key="1">
    <citation type="submission" date="2016-03" db="EMBL/GenBank/DDBJ databases">
        <title>Chemosynthetic sulphur-oxidizing symbionts of marine invertebrate animals are capable of nitrogen fixation.</title>
        <authorList>
            <person name="Petersen J.M."/>
            <person name="Kemper A."/>
            <person name="Gruber-Vodicka H."/>
            <person name="Cardini U."/>
            <person name="Geest Mvander."/>
            <person name="Kleiner M."/>
            <person name="Bulgheresi S."/>
            <person name="Fussmann M."/>
            <person name="Herbold C."/>
            <person name="Seah B.K.B."/>
            <person name="Antony C.Paul."/>
            <person name="Liu D."/>
            <person name="Belitz A."/>
            <person name="Weber M."/>
        </authorList>
    </citation>
    <scope>NUCLEOTIDE SEQUENCE [LARGE SCALE GENOMIC DNA]</scope>
    <source>
        <strain evidence="22">G_D</strain>
    </source>
</reference>
<feature type="binding site" evidence="19">
    <location>
        <position position="210"/>
    </location>
    <ligand>
        <name>ATP</name>
        <dbReference type="ChEBI" id="CHEBI:30616"/>
        <label>1</label>
    </ligand>
</feature>
<keyword evidence="14" id="KW-0464">Manganese</keyword>
<feature type="domain" description="ATP-grasp" evidence="20">
    <location>
        <begin position="133"/>
        <end position="328"/>
    </location>
</feature>
<name>A0A1E2UIK4_9GAMM</name>
<evidence type="ECO:0000256" key="17">
    <source>
        <dbReference type="ARBA" id="ARBA00057223"/>
    </source>
</evidence>
<evidence type="ECO:0000259" key="20">
    <source>
        <dbReference type="PROSITE" id="PS50975"/>
    </source>
</evidence>
<gene>
    <name evidence="19" type="primary">carB</name>
    <name evidence="22" type="ORF">A3196_17705</name>
</gene>
<evidence type="ECO:0000313" key="23">
    <source>
        <dbReference type="Proteomes" id="UP000094849"/>
    </source>
</evidence>
<dbReference type="FunFam" id="3.40.50.20:FF:000001">
    <property type="entry name" value="Carbamoyl-phosphate synthase large chain"/>
    <property type="match status" value="1"/>
</dbReference>
<evidence type="ECO:0000256" key="7">
    <source>
        <dbReference type="ARBA" id="ARBA00022605"/>
    </source>
</evidence>
<dbReference type="PROSITE" id="PS50975">
    <property type="entry name" value="ATP_GRASP"/>
    <property type="match status" value="2"/>
</dbReference>
<evidence type="ECO:0000256" key="16">
    <source>
        <dbReference type="ARBA" id="ARBA00048816"/>
    </source>
</evidence>
<feature type="region of interest" description="Oligomerization domain" evidence="19">
    <location>
        <begin position="404"/>
        <end position="553"/>
    </location>
</feature>
<evidence type="ECO:0000256" key="12">
    <source>
        <dbReference type="ARBA" id="ARBA00022842"/>
    </source>
</evidence>
<comment type="caution">
    <text evidence="22">The sequence shown here is derived from an EMBL/GenBank/DDBJ whole genome shotgun (WGS) entry which is preliminary data.</text>
</comment>
<evidence type="ECO:0000256" key="5">
    <source>
        <dbReference type="ARBA" id="ARBA00022571"/>
    </source>
</evidence>
<comment type="domain">
    <text evidence="19">The large subunit is composed of 2 ATP-grasp domains that are involved in binding the 2 ATP molecules needed for carbamoyl phosphate synthesis. The N-terminal ATP-grasp domain (referred to as the carboxyphosphate synthetic component) catalyzes the ATP-dependent phosphorylation of hydrogencarbonate to carboxyphosphate and the subsequent nucleophilic attack by ammonia to form a carbamate intermediate. The C-terminal ATP-grasp domain (referred to as the carbamoyl phosphate synthetic component) then catalyzes the phosphorylation of carbamate with the second ATP to form the end product carbamoyl phosphate. The reactive and unstable enzyme intermediates are sequentially channeled from one active site to the next through the interior of the protein over a distance of at least 96 A.</text>
</comment>
<feature type="domain" description="ATP-grasp" evidence="20">
    <location>
        <begin position="678"/>
        <end position="869"/>
    </location>
</feature>
<dbReference type="FunFam" id="1.10.1030.10:FF:000002">
    <property type="entry name" value="Carbamoyl-phosphate synthase large chain"/>
    <property type="match status" value="1"/>
</dbReference>
<dbReference type="PROSITE" id="PS00867">
    <property type="entry name" value="CPSASE_2"/>
    <property type="match status" value="2"/>
</dbReference>
<dbReference type="PROSITE" id="PS51855">
    <property type="entry name" value="MGS"/>
    <property type="match status" value="1"/>
</dbReference>
<dbReference type="SUPFAM" id="SSF48108">
    <property type="entry name" value="Carbamoyl phosphate synthetase, large subunit connection domain"/>
    <property type="match status" value="1"/>
</dbReference>
<dbReference type="InterPro" id="IPR016185">
    <property type="entry name" value="PreATP-grasp_dom_sf"/>
</dbReference>
<keyword evidence="9 19" id="KW-0677">Repeat</keyword>
<feature type="binding site" evidence="19">
    <location>
        <position position="175"/>
    </location>
    <ligand>
        <name>ATP</name>
        <dbReference type="ChEBI" id="CHEBI:30616"/>
        <label>1</label>
    </ligand>
</feature>
<dbReference type="GO" id="GO:0005524">
    <property type="term" value="F:ATP binding"/>
    <property type="evidence" value="ECO:0007669"/>
    <property type="project" value="UniProtKB-UniRule"/>
</dbReference>
<keyword evidence="11 19" id="KW-0067">ATP-binding</keyword>
<sequence>MPKRTDIQSIMIIGAGPIVIGQACEFDYSGAQACKALKEEGYRVILVNSNPATIMTDPDMADAIYIEPITWRTLERIIEKERPDALLPTMGGQTALNSALDLVREGVLEKYGVEMVGASREAIDKAEDRDLFRQAMRKIGLDMPRSVIAHSLEEAQQVQVQIGYPAIIRPSFTMGGSGGGIAYNPEEFVEICTRGLDLSPTSELLIEESILGWKEYEMEVVRDRNDNCIIICSIENLDPMGVHTGDSITVAPAQTLTDKEYQIMRDASLAVLREIGVETGGSNVQFAINPENGRMIIIEMNPRVSRSSALASKATGFPIAKVAAKLAVGYTLDELQNEITGGATPASFEPSIDYVVTKVPRFAFEKFPQADDRLTTQMKSVGEVMAIGRTFQESMQKALRGLEIGKYGLNEILDLNEEHVKDTLVREIRLPGPARLWYVAECFRYGMSLEEVFDICAIDPWFLIQIEELINIEREISGQGLEGLDEQRLRFLKRKGFADRRIAELVDASEAEIRQRRHQVGIRPVFKRVDTCAAEFATSTAYMYSTYEEECEALPSERKKIMVLGGGPNRIGQGIEFDYCCVHAAFAMREDGYETIMVNCNPETVSTDYDTSDRLYFEPLTLEDVLEVIHKEQPAGVIVQYGGQTPLKLANDLEAAGAPIIGTSPDSIDLAEDRERFQQLVEKLNLKQPPNRTARDSESAVKLAEEIGYPLVVRPSYVLGGRAMEIVYRENELRRYMREAVSVSNDSPVLLDRFLDDAIEVDIDAICDGEEVLIGGIMEHIEQAGVHSGDSACSLPPYTLSAAIQDRMREQMRKLALELKVVGLMNAQFAIKDDQIYLLEVNPRASRTVPFVSKATGMQLAKIAARCMAGTSLKEQGIVKEVVPENYFVKEAVFPFVKFPGVDTVLGPEMKSTGEVMGVGVTFGEAYNKSIMGAGYQLPQGGKALLSVRNADKVRAVQVAQDLVELGFTLSATGGTCQALLDAGLECTRVNKVMEGRPHIVDSIKNQEVSFIINTTEGVQAIADSAEIRRTALQHKVSYTTTISGAEATCLALKQLDELNVNRLQDLHQQ</sequence>
<comment type="catalytic activity">
    <reaction evidence="16 19">
        <text>hydrogencarbonate + L-glutamine + 2 ATP + H2O = carbamoyl phosphate + L-glutamate + 2 ADP + phosphate + 2 H(+)</text>
        <dbReference type="Rhea" id="RHEA:18633"/>
        <dbReference type="ChEBI" id="CHEBI:15377"/>
        <dbReference type="ChEBI" id="CHEBI:15378"/>
        <dbReference type="ChEBI" id="CHEBI:17544"/>
        <dbReference type="ChEBI" id="CHEBI:29985"/>
        <dbReference type="ChEBI" id="CHEBI:30616"/>
        <dbReference type="ChEBI" id="CHEBI:43474"/>
        <dbReference type="ChEBI" id="CHEBI:58228"/>
        <dbReference type="ChEBI" id="CHEBI:58359"/>
        <dbReference type="ChEBI" id="CHEBI:456216"/>
        <dbReference type="EC" id="6.3.5.5"/>
    </reaction>
</comment>
<dbReference type="PANTHER" id="PTHR11405:SF53">
    <property type="entry name" value="CARBAMOYL-PHOSPHATE SYNTHASE [AMMONIA], MITOCHONDRIAL"/>
    <property type="match status" value="1"/>
</dbReference>
<dbReference type="PROSITE" id="PS00866">
    <property type="entry name" value="CPSASE_1"/>
    <property type="match status" value="1"/>
</dbReference>
<evidence type="ECO:0000256" key="9">
    <source>
        <dbReference type="ARBA" id="ARBA00022737"/>
    </source>
</evidence>
<comment type="similarity">
    <text evidence="4 19">Belongs to the CarB family.</text>
</comment>
<dbReference type="SMART" id="SM00851">
    <property type="entry name" value="MGS"/>
    <property type="match status" value="1"/>
</dbReference>
<dbReference type="SUPFAM" id="SSF52440">
    <property type="entry name" value="PreATP-grasp domain"/>
    <property type="match status" value="2"/>
</dbReference>
<evidence type="ECO:0000256" key="2">
    <source>
        <dbReference type="ARBA" id="ARBA00004812"/>
    </source>
</evidence>
<comment type="pathway">
    <text evidence="3 19">Amino-acid biosynthesis; L-arginine biosynthesis; carbamoyl phosphate from bicarbonate: step 1/1.</text>
</comment>
<dbReference type="NCBIfam" id="NF003671">
    <property type="entry name" value="PRK05294.1"/>
    <property type="match status" value="1"/>
</dbReference>
<feature type="region of interest" description="Allosteric domain" evidence="19">
    <location>
        <begin position="936"/>
        <end position="1070"/>
    </location>
</feature>
<keyword evidence="8" id="KW-0479">Metal-binding</keyword>
<comment type="catalytic activity">
    <reaction evidence="15 19">
        <text>hydrogencarbonate + NH4(+) + 2 ATP = carbamoyl phosphate + 2 ADP + phosphate + 2 H(+)</text>
        <dbReference type="Rhea" id="RHEA:18029"/>
        <dbReference type="ChEBI" id="CHEBI:15378"/>
        <dbReference type="ChEBI" id="CHEBI:17544"/>
        <dbReference type="ChEBI" id="CHEBI:28938"/>
        <dbReference type="ChEBI" id="CHEBI:30616"/>
        <dbReference type="ChEBI" id="CHEBI:43474"/>
        <dbReference type="ChEBI" id="CHEBI:58228"/>
        <dbReference type="ChEBI" id="CHEBI:456216"/>
        <dbReference type="EC" id="6.3.4.16"/>
    </reaction>
</comment>
<dbReference type="HAMAP" id="MF_01210_B">
    <property type="entry name" value="CPSase_L_chain_B"/>
    <property type="match status" value="1"/>
</dbReference>
<feature type="binding site" evidence="19">
    <location>
        <position position="828"/>
    </location>
    <ligand>
        <name>Mn(2+)</name>
        <dbReference type="ChEBI" id="CHEBI:29035"/>
        <label>3</label>
    </ligand>
</feature>
<feature type="binding site" evidence="19">
    <location>
        <position position="129"/>
    </location>
    <ligand>
        <name>ATP</name>
        <dbReference type="ChEBI" id="CHEBI:30616"/>
        <label>1</label>
    </ligand>
</feature>
<feature type="binding site" evidence="19">
    <location>
        <position position="301"/>
    </location>
    <ligand>
        <name>Mn(2+)</name>
        <dbReference type="ChEBI" id="CHEBI:29035"/>
        <label>2</label>
    </ligand>
</feature>
<keyword evidence="23" id="KW-1185">Reference proteome</keyword>
<feature type="binding site" evidence="19">
    <location>
        <position position="840"/>
    </location>
    <ligand>
        <name>Mn(2+)</name>
        <dbReference type="ChEBI" id="CHEBI:29035"/>
        <label>3</label>
    </ligand>
</feature>
<dbReference type="PANTHER" id="PTHR11405">
    <property type="entry name" value="CARBAMOYLTRANSFERASE FAMILY MEMBER"/>
    <property type="match status" value="1"/>
</dbReference>
<feature type="binding site" evidence="19">
    <location>
        <position position="840"/>
    </location>
    <ligand>
        <name>Mg(2+)</name>
        <dbReference type="ChEBI" id="CHEBI:18420"/>
        <label>4</label>
    </ligand>
</feature>
<feature type="binding site" evidence="19">
    <location>
        <position position="208"/>
    </location>
    <ligand>
        <name>ATP</name>
        <dbReference type="ChEBI" id="CHEBI:30616"/>
        <label>1</label>
    </ligand>
</feature>
<feature type="binding site" evidence="19">
    <location>
        <position position="840"/>
    </location>
    <ligand>
        <name>Mg(2+)</name>
        <dbReference type="ChEBI" id="CHEBI:18420"/>
        <label>3</label>
    </ligand>
</feature>
<evidence type="ECO:0000256" key="6">
    <source>
        <dbReference type="ARBA" id="ARBA00022598"/>
    </source>
</evidence>
<dbReference type="SUPFAM" id="SSF56059">
    <property type="entry name" value="Glutathione synthetase ATP-binding domain-like"/>
    <property type="match status" value="2"/>
</dbReference>
<dbReference type="EC" id="6.3.4.16" evidence="19"/>
<organism evidence="22 23">
    <name type="scientific">Candidatus Thiodiazotropha endoloripes</name>
    <dbReference type="NCBI Taxonomy" id="1818881"/>
    <lineage>
        <taxon>Bacteria</taxon>
        <taxon>Pseudomonadati</taxon>
        <taxon>Pseudomonadota</taxon>
        <taxon>Gammaproteobacteria</taxon>
        <taxon>Chromatiales</taxon>
        <taxon>Sedimenticolaceae</taxon>
        <taxon>Candidatus Thiodiazotropha</taxon>
    </lineage>
</organism>
<dbReference type="PRINTS" id="PR00098">
    <property type="entry name" value="CPSASE"/>
</dbReference>
<feature type="binding site" evidence="19">
    <location>
        <position position="842"/>
    </location>
    <ligand>
        <name>Mn(2+)</name>
        <dbReference type="ChEBI" id="CHEBI:29035"/>
        <label>4</label>
    </ligand>
</feature>
<dbReference type="GO" id="GO:0006526">
    <property type="term" value="P:L-arginine biosynthetic process"/>
    <property type="evidence" value="ECO:0007669"/>
    <property type="project" value="UniProtKB-UniRule"/>
</dbReference>
<feature type="binding site" evidence="19">
    <location>
        <position position="842"/>
    </location>
    <ligand>
        <name>Mg(2+)</name>
        <dbReference type="ChEBI" id="CHEBI:18420"/>
        <label>4</label>
    </ligand>
</feature>
<feature type="binding site" evidence="19">
    <location>
        <position position="788"/>
    </location>
    <ligand>
        <name>ATP</name>
        <dbReference type="ChEBI" id="CHEBI:30616"/>
        <label>2</label>
    </ligand>
</feature>
<dbReference type="InterPro" id="IPR036897">
    <property type="entry name" value="CarbamoylP_synth_lsu_oligo_sf"/>
</dbReference>
<protein>
    <recommendedName>
        <fullName evidence="19">Carbamoyl phosphate synthase large chain</fullName>
        <ecNumber evidence="19">6.3.4.16</ecNumber>
        <ecNumber evidence="19">6.3.5.5</ecNumber>
    </recommendedName>
    <alternativeName>
        <fullName evidence="19">Carbamoyl phosphate synthetase ammonia chain</fullName>
    </alternativeName>
</protein>
<feature type="binding site" evidence="19">
    <location>
        <position position="285"/>
    </location>
    <ligand>
        <name>Mn(2+)</name>
        <dbReference type="ChEBI" id="CHEBI:29035"/>
        <label>1</label>
    </ligand>
</feature>
<feature type="binding site" evidence="19">
    <location>
        <position position="299"/>
    </location>
    <ligand>
        <name>Mn(2+)</name>
        <dbReference type="ChEBI" id="CHEBI:29035"/>
        <label>2</label>
    </ligand>
</feature>
<dbReference type="InterPro" id="IPR011607">
    <property type="entry name" value="MGS-like_dom"/>
</dbReference>
<feature type="binding site" evidence="19">
    <location>
        <position position="714"/>
    </location>
    <ligand>
        <name>ATP</name>
        <dbReference type="ChEBI" id="CHEBI:30616"/>
        <label>2</label>
    </ligand>
</feature>
<dbReference type="FunFam" id="3.40.50.20:FF:000003">
    <property type="entry name" value="Carbamoyl-phosphate synthase large chain"/>
    <property type="match status" value="1"/>
</dbReference>
<feature type="binding site" evidence="19">
    <location>
        <position position="828"/>
    </location>
    <ligand>
        <name>Mg(2+)</name>
        <dbReference type="ChEBI" id="CHEBI:18420"/>
        <label>3</label>
    </ligand>
</feature>
<feature type="binding site" evidence="19">
    <location>
        <position position="828"/>
    </location>
    <ligand>
        <name>ATP</name>
        <dbReference type="ChEBI" id="CHEBI:30616"/>
        <label>2</label>
    </ligand>
</feature>
<dbReference type="InterPro" id="IPR006275">
    <property type="entry name" value="CPSase_lsu"/>
</dbReference>
<dbReference type="InterPro" id="IPR036914">
    <property type="entry name" value="MGS-like_dom_sf"/>
</dbReference>
<evidence type="ECO:0000256" key="3">
    <source>
        <dbReference type="ARBA" id="ARBA00005077"/>
    </source>
</evidence>
<keyword evidence="12" id="KW-0460">Magnesium</keyword>
<dbReference type="Gene3D" id="3.40.50.1380">
    <property type="entry name" value="Methylglyoxal synthase-like domain"/>
    <property type="match status" value="1"/>
</dbReference>
<feature type="binding site" evidence="19">
    <location>
        <position position="786"/>
    </location>
    <ligand>
        <name>ATP</name>
        <dbReference type="ChEBI" id="CHEBI:30616"/>
        <label>2</label>
    </ligand>
</feature>
<dbReference type="AlphaFoldDB" id="A0A1E2UIK4"/>
<feature type="binding site" evidence="19">
    <location>
        <position position="243"/>
    </location>
    <ligand>
        <name>ATP</name>
        <dbReference type="ChEBI" id="CHEBI:30616"/>
        <label>1</label>
    </ligand>
</feature>
<evidence type="ECO:0000256" key="15">
    <source>
        <dbReference type="ARBA" id="ARBA00047359"/>
    </source>
</evidence>
<evidence type="ECO:0000256" key="14">
    <source>
        <dbReference type="ARBA" id="ARBA00023211"/>
    </source>
</evidence>
<dbReference type="GO" id="GO:0046872">
    <property type="term" value="F:metal ion binding"/>
    <property type="evidence" value="ECO:0007669"/>
    <property type="project" value="UniProtKB-KW"/>
</dbReference>
<evidence type="ECO:0000256" key="13">
    <source>
        <dbReference type="ARBA" id="ARBA00022975"/>
    </source>
</evidence>
<comment type="pathway">
    <text evidence="2 19">Pyrimidine metabolism; UMP biosynthesis via de novo pathway; (S)-dihydroorotate from bicarbonate: step 1/3.</text>
</comment>
<feature type="binding site" evidence="19">
    <location>
        <position position="241"/>
    </location>
    <ligand>
        <name>ATP</name>
        <dbReference type="ChEBI" id="CHEBI:30616"/>
        <label>1</label>
    </ligand>
</feature>
<feature type="domain" description="MGS-like" evidence="21">
    <location>
        <begin position="936"/>
        <end position="1070"/>
    </location>
</feature>
<keyword evidence="7 19" id="KW-0028">Amino-acid biosynthesis</keyword>
<feature type="binding site" evidence="19">
    <location>
        <position position="215"/>
    </location>
    <ligand>
        <name>ATP</name>
        <dbReference type="ChEBI" id="CHEBI:30616"/>
        <label>1</label>
    </ligand>
</feature>
<dbReference type="Gene3D" id="3.40.50.20">
    <property type="match status" value="2"/>
</dbReference>